<dbReference type="eggNOG" id="ENOG502QURG">
    <property type="taxonomic scope" value="Eukaryota"/>
</dbReference>
<proteinExistence type="inferred from homology"/>
<dbReference type="OMA" id="RSHICAS"/>
<sequence>MGTSTSDFELYNYTPSTSAAALFAAVFALSLLVLSVEVIVLQRRAKKTISVTMDDRLNHSEYSMVGLSRKKPSSKFVCLIVGCGLETIGYIARAYSSKNQDKILPYVIQSMFVLVAPALIAASIYMIFGAMLSLLDCSSLSIIPARFNTMFFVCGDIFSFLLQCGGGGLMAKSSSQKTGEILAIIGLIVQLVFFGFFLLTEIRFLILARGRADLTLKFGNKWKIINWTLIVSSIFILIRCIVRTAEFCQGREGYLMSHEWTIYVFDALFMTASVWVFAVSLPFASLFDLNMVKMAVNEFKVVPSEYESRY</sequence>
<feature type="transmembrane region" description="Helical" evidence="6">
    <location>
        <begin position="147"/>
        <end position="169"/>
    </location>
</feature>
<keyword evidence="5 6" id="KW-0472">Membrane</keyword>
<comment type="subcellular location">
    <subcellularLocation>
        <location evidence="1">Membrane</location>
        <topology evidence="1">Multi-pass membrane protein</topology>
    </subcellularLocation>
</comment>
<evidence type="ECO:0000313" key="8">
    <source>
        <dbReference type="Proteomes" id="UP000002036"/>
    </source>
</evidence>
<dbReference type="OrthoDB" id="3358017at2759"/>
<dbReference type="InParanoid" id="C5DHN6"/>
<evidence type="ECO:0000256" key="4">
    <source>
        <dbReference type="ARBA" id="ARBA00022989"/>
    </source>
</evidence>
<dbReference type="Pfam" id="PF04479">
    <property type="entry name" value="RTA1"/>
    <property type="match status" value="1"/>
</dbReference>
<feature type="transmembrane region" description="Helical" evidence="6">
    <location>
        <begin position="181"/>
        <end position="204"/>
    </location>
</feature>
<evidence type="ECO:0000256" key="5">
    <source>
        <dbReference type="ARBA" id="ARBA00023136"/>
    </source>
</evidence>
<feature type="transmembrane region" description="Helical" evidence="6">
    <location>
        <begin position="107"/>
        <end position="135"/>
    </location>
</feature>
<accession>C5DHN6</accession>
<evidence type="ECO:0000313" key="7">
    <source>
        <dbReference type="EMBL" id="CAR23297.1"/>
    </source>
</evidence>
<dbReference type="InterPro" id="IPR007568">
    <property type="entry name" value="RTA1"/>
</dbReference>
<comment type="similarity">
    <text evidence="2">Belongs to the lipid-translocating exporter (LTE) (TC 9.A.26.1) family.</text>
</comment>
<feature type="transmembrane region" description="Helical" evidence="6">
    <location>
        <begin position="20"/>
        <end position="41"/>
    </location>
</feature>
<dbReference type="GO" id="GO:0016020">
    <property type="term" value="C:membrane"/>
    <property type="evidence" value="ECO:0007669"/>
    <property type="project" value="UniProtKB-SubCell"/>
</dbReference>
<evidence type="ECO:0000256" key="1">
    <source>
        <dbReference type="ARBA" id="ARBA00004141"/>
    </source>
</evidence>
<dbReference type="Proteomes" id="UP000002036">
    <property type="component" value="Chromosome E"/>
</dbReference>
<dbReference type="PANTHER" id="PTHR31465:SF1">
    <property type="entry name" value="PROTEIN RTA1-RELATED"/>
    <property type="match status" value="1"/>
</dbReference>
<keyword evidence="8" id="KW-1185">Reference proteome</keyword>
<dbReference type="FunCoup" id="C5DHN6">
    <property type="interactions" value="30"/>
</dbReference>
<dbReference type="EMBL" id="CU928169">
    <property type="protein sequence ID" value="CAR23297.1"/>
    <property type="molecule type" value="Genomic_DNA"/>
</dbReference>
<evidence type="ECO:0000256" key="6">
    <source>
        <dbReference type="SAM" id="Phobius"/>
    </source>
</evidence>
<feature type="transmembrane region" description="Helical" evidence="6">
    <location>
        <begin position="224"/>
        <end position="242"/>
    </location>
</feature>
<feature type="transmembrane region" description="Helical" evidence="6">
    <location>
        <begin position="262"/>
        <end position="284"/>
    </location>
</feature>
<keyword evidence="3 6" id="KW-0812">Transmembrane</keyword>
<organism evidence="7 8">
    <name type="scientific">Lachancea thermotolerans (strain ATCC 56472 / CBS 6340 / NRRL Y-8284)</name>
    <name type="common">Yeast</name>
    <name type="synonym">Kluyveromyces thermotolerans</name>
    <dbReference type="NCBI Taxonomy" id="559295"/>
    <lineage>
        <taxon>Eukaryota</taxon>
        <taxon>Fungi</taxon>
        <taxon>Dikarya</taxon>
        <taxon>Ascomycota</taxon>
        <taxon>Saccharomycotina</taxon>
        <taxon>Saccharomycetes</taxon>
        <taxon>Saccharomycetales</taxon>
        <taxon>Saccharomycetaceae</taxon>
        <taxon>Lachancea</taxon>
    </lineage>
</organism>
<keyword evidence="4 6" id="KW-1133">Transmembrane helix</keyword>
<dbReference type="HOGENOM" id="CLU_033465_3_1_1"/>
<dbReference type="KEGG" id="lth:KLTH0E05808g"/>
<dbReference type="GeneID" id="8291887"/>
<gene>
    <name evidence="7" type="ordered locus">KLTH0E05808g</name>
</gene>
<name>C5DHN6_LACTC</name>
<dbReference type="PANTHER" id="PTHR31465">
    <property type="entry name" value="PROTEIN RTA1-RELATED"/>
    <property type="match status" value="1"/>
</dbReference>
<evidence type="ECO:0000256" key="3">
    <source>
        <dbReference type="ARBA" id="ARBA00022692"/>
    </source>
</evidence>
<evidence type="ECO:0000256" key="2">
    <source>
        <dbReference type="ARBA" id="ARBA00009969"/>
    </source>
</evidence>
<dbReference type="AlphaFoldDB" id="C5DHN6"/>
<reference evidence="7 8" key="1">
    <citation type="journal article" date="2009" name="Genome Res.">
        <title>Comparative genomics of protoploid Saccharomycetaceae.</title>
        <authorList>
            <consortium name="The Genolevures Consortium"/>
            <person name="Souciet J.-L."/>
            <person name="Dujon B."/>
            <person name="Gaillardin C."/>
            <person name="Johnston M."/>
            <person name="Baret P.V."/>
            <person name="Cliften P."/>
            <person name="Sherman D.J."/>
            <person name="Weissenbach J."/>
            <person name="Westhof E."/>
            <person name="Wincker P."/>
            <person name="Jubin C."/>
            <person name="Poulain J."/>
            <person name="Barbe V."/>
            <person name="Segurens B."/>
            <person name="Artiguenave F."/>
            <person name="Anthouard V."/>
            <person name="Vacherie B."/>
            <person name="Val M.-E."/>
            <person name="Fulton R.S."/>
            <person name="Minx P."/>
            <person name="Wilson R."/>
            <person name="Durrens P."/>
            <person name="Jean G."/>
            <person name="Marck C."/>
            <person name="Martin T."/>
            <person name="Nikolski M."/>
            <person name="Rolland T."/>
            <person name="Seret M.-L."/>
            <person name="Casaregola S."/>
            <person name="Despons L."/>
            <person name="Fairhead C."/>
            <person name="Fischer G."/>
            <person name="Lafontaine I."/>
            <person name="Leh V."/>
            <person name="Lemaire M."/>
            <person name="de Montigny J."/>
            <person name="Neuveglise C."/>
            <person name="Thierry A."/>
            <person name="Blanc-Lenfle I."/>
            <person name="Bleykasten C."/>
            <person name="Diffels J."/>
            <person name="Fritsch E."/>
            <person name="Frangeul L."/>
            <person name="Goeffon A."/>
            <person name="Jauniaux N."/>
            <person name="Kachouri-Lafond R."/>
            <person name="Payen C."/>
            <person name="Potier S."/>
            <person name="Pribylova L."/>
            <person name="Ozanne C."/>
            <person name="Richard G.-F."/>
            <person name="Sacerdot C."/>
            <person name="Straub M.-L."/>
            <person name="Talla E."/>
        </authorList>
    </citation>
    <scope>NUCLEOTIDE SEQUENCE [LARGE SCALE GENOMIC DNA]</scope>
    <source>
        <strain evidence="8">ATCC 56472 / CBS 6340 / NRRL Y-8284</strain>
    </source>
</reference>
<protein>
    <submittedName>
        <fullName evidence="7">KLTH0E05808p</fullName>
    </submittedName>
</protein>
<dbReference type="RefSeq" id="XP_002553734.1">
    <property type="nucleotide sequence ID" value="XM_002553688.1"/>
</dbReference>